<feature type="domain" description="Cupin type-2" evidence="1">
    <location>
        <begin position="34"/>
        <end position="98"/>
    </location>
</feature>
<evidence type="ECO:0000259" key="1">
    <source>
        <dbReference type="Pfam" id="PF07883"/>
    </source>
</evidence>
<reference evidence="2" key="1">
    <citation type="submission" date="2020-07" db="EMBL/GenBank/DDBJ databases">
        <title>Huge and variable diversity of episymbiotic CPR bacteria and DPANN archaea in groundwater ecosystems.</title>
        <authorList>
            <person name="He C.Y."/>
            <person name="Keren R."/>
            <person name="Whittaker M."/>
            <person name="Farag I.F."/>
            <person name="Doudna J."/>
            <person name="Cate J.H.D."/>
            <person name="Banfield J.F."/>
        </authorList>
    </citation>
    <scope>NUCLEOTIDE SEQUENCE</scope>
    <source>
        <strain evidence="2">NC_groundwater_763_Ag_S-0.2um_68_21</strain>
    </source>
</reference>
<dbReference type="Pfam" id="PF07883">
    <property type="entry name" value="Cupin_2"/>
    <property type="match status" value="1"/>
</dbReference>
<dbReference type="InterPro" id="IPR013096">
    <property type="entry name" value="Cupin_2"/>
</dbReference>
<organism evidence="2 3">
    <name type="scientific">Tectimicrobiota bacterium</name>
    <dbReference type="NCBI Taxonomy" id="2528274"/>
    <lineage>
        <taxon>Bacteria</taxon>
        <taxon>Pseudomonadati</taxon>
        <taxon>Nitrospinota/Tectimicrobiota group</taxon>
        <taxon>Candidatus Tectimicrobiota</taxon>
    </lineage>
</organism>
<dbReference type="EMBL" id="JACPUR010000035">
    <property type="protein sequence ID" value="MBI3128774.1"/>
    <property type="molecule type" value="Genomic_DNA"/>
</dbReference>
<dbReference type="PANTHER" id="PTHR40112:SF1">
    <property type="entry name" value="H2HPP ISOMERASE"/>
    <property type="match status" value="1"/>
</dbReference>
<dbReference type="InterPro" id="IPR014710">
    <property type="entry name" value="RmlC-like_jellyroll"/>
</dbReference>
<name>A0A932HZU3_UNCTE</name>
<gene>
    <name evidence="2" type="ORF">HYZ11_14310</name>
</gene>
<dbReference type="InterPro" id="IPR052535">
    <property type="entry name" value="Bacilysin_H2HPP_isomerase"/>
</dbReference>
<sequence>MPVYSWKDVPEKQLNNIVRGRIVQTKNVMACRITAPQGGKVKTHTHPFDQITHLLRGKFLWQIEGEEPRIVQAGDVLVLPAGTPHGGEVLEEAEYIDIFSPPNPDFGWDK</sequence>
<dbReference type="Gene3D" id="2.60.120.10">
    <property type="entry name" value="Jelly Rolls"/>
    <property type="match status" value="1"/>
</dbReference>
<protein>
    <submittedName>
        <fullName evidence="2">Cupin domain-containing protein</fullName>
    </submittedName>
</protein>
<proteinExistence type="predicted"/>
<dbReference type="InterPro" id="IPR011051">
    <property type="entry name" value="RmlC_Cupin_sf"/>
</dbReference>
<accession>A0A932HZU3</accession>
<evidence type="ECO:0000313" key="2">
    <source>
        <dbReference type="EMBL" id="MBI3128774.1"/>
    </source>
</evidence>
<dbReference type="CDD" id="cd02238">
    <property type="entry name" value="cupin_KdgF"/>
    <property type="match status" value="1"/>
</dbReference>
<dbReference type="AlphaFoldDB" id="A0A932HZU3"/>
<evidence type="ECO:0000313" key="3">
    <source>
        <dbReference type="Proteomes" id="UP000782312"/>
    </source>
</evidence>
<dbReference type="SUPFAM" id="SSF51182">
    <property type="entry name" value="RmlC-like cupins"/>
    <property type="match status" value="1"/>
</dbReference>
<dbReference type="Proteomes" id="UP000782312">
    <property type="component" value="Unassembled WGS sequence"/>
</dbReference>
<dbReference type="PANTHER" id="PTHR40112">
    <property type="entry name" value="H2HPP ISOMERASE"/>
    <property type="match status" value="1"/>
</dbReference>
<comment type="caution">
    <text evidence="2">The sequence shown here is derived from an EMBL/GenBank/DDBJ whole genome shotgun (WGS) entry which is preliminary data.</text>
</comment>